<gene>
    <name evidence="2" type="ORF">CFIO01_02260</name>
</gene>
<proteinExistence type="predicted"/>
<evidence type="ECO:0000313" key="3">
    <source>
        <dbReference type="Proteomes" id="UP000020467"/>
    </source>
</evidence>
<comment type="caution">
    <text evidence="2">The sequence shown here is derived from an EMBL/GenBank/DDBJ whole genome shotgun (WGS) entry which is preliminary data.</text>
</comment>
<dbReference type="KEGG" id="cfj:CFIO01_02260"/>
<evidence type="ECO:0000313" key="2">
    <source>
        <dbReference type="EMBL" id="EXF86201.1"/>
    </source>
</evidence>
<dbReference type="AlphaFoldDB" id="A0A010RZX5"/>
<organism evidence="2 3">
    <name type="scientific">Colletotrichum fioriniae PJ7</name>
    <dbReference type="NCBI Taxonomy" id="1445577"/>
    <lineage>
        <taxon>Eukaryota</taxon>
        <taxon>Fungi</taxon>
        <taxon>Dikarya</taxon>
        <taxon>Ascomycota</taxon>
        <taxon>Pezizomycotina</taxon>
        <taxon>Sordariomycetes</taxon>
        <taxon>Hypocreomycetidae</taxon>
        <taxon>Glomerellales</taxon>
        <taxon>Glomerellaceae</taxon>
        <taxon>Colletotrichum</taxon>
        <taxon>Colletotrichum acutatum species complex</taxon>
    </lineage>
</organism>
<accession>A0A010RZX5</accession>
<sequence>MHRISRTLQHQRCKDAYIFDVAQLRDPSLPTSDHSEVSDRSAPRGIVFRQLSTIHLYLERHNLACTPSPRFKNCQTLRETTKSVRPWTVFSYVAFQDAFLGIVGSVIRGPKDTVNHRPQKLIQRHFRLTHLPYVLYNSFQLLSRRVELLNPSGHESEHPFTNLLSLATSKTLNQLSNLPPPAFRPRNPTLRPKPPIPLQPPLVKPLPPNILHCSPLLLPRTKPPLPKHPPLNLSTTSSNEKTRSTNVTIHNCEGDEGYALAAAAMRVKVEAPT</sequence>
<dbReference type="HOGENOM" id="CLU_1019447_0_0_1"/>
<evidence type="ECO:0000256" key="1">
    <source>
        <dbReference type="SAM" id="MobiDB-lite"/>
    </source>
</evidence>
<feature type="compositionally biased region" description="Polar residues" evidence="1">
    <location>
        <begin position="234"/>
        <end position="244"/>
    </location>
</feature>
<name>A0A010RZX5_9PEZI</name>
<reference evidence="2 3" key="1">
    <citation type="submission" date="2014-02" db="EMBL/GenBank/DDBJ databases">
        <title>The genome sequence of Colletotrichum fioriniae PJ7.</title>
        <authorList>
            <person name="Baroncelli R."/>
            <person name="Thon M.R."/>
        </authorList>
    </citation>
    <scope>NUCLEOTIDE SEQUENCE [LARGE SCALE GENOMIC DNA]</scope>
    <source>
        <strain evidence="2 3">PJ7</strain>
    </source>
</reference>
<feature type="region of interest" description="Disordered" evidence="1">
    <location>
        <begin position="221"/>
        <end position="244"/>
    </location>
</feature>
<dbReference type="Proteomes" id="UP000020467">
    <property type="component" value="Unassembled WGS sequence"/>
</dbReference>
<protein>
    <submittedName>
        <fullName evidence="2">Uncharacterized protein</fullName>
    </submittedName>
</protein>
<dbReference type="EMBL" id="JARH01000022">
    <property type="protein sequence ID" value="EXF86201.1"/>
    <property type="molecule type" value="Genomic_DNA"/>
</dbReference>
<keyword evidence="3" id="KW-1185">Reference proteome</keyword>